<dbReference type="PANTHER" id="PTHR43692:SF1">
    <property type="entry name" value="UDP-N-ACETYLMURAMOYLALANINE--D-GLUTAMATE LIGASE"/>
    <property type="match status" value="1"/>
</dbReference>
<feature type="binding site" evidence="9">
    <location>
        <begin position="121"/>
        <end position="127"/>
    </location>
    <ligand>
        <name>ATP</name>
        <dbReference type="ChEBI" id="CHEBI:30616"/>
    </ligand>
</feature>
<dbReference type="Proteomes" id="UP000035444">
    <property type="component" value="Unassembled WGS sequence"/>
</dbReference>
<evidence type="ECO:0000256" key="1">
    <source>
        <dbReference type="ARBA" id="ARBA00004496"/>
    </source>
</evidence>
<gene>
    <name evidence="9" type="primary">murD</name>
    <name evidence="13" type="ORF">WH96_12330</name>
</gene>
<reference evidence="13 14" key="1">
    <citation type="submission" date="2015-03" db="EMBL/GenBank/DDBJ databases">
        <title>Genome Sequence of Kiloniella spongiae MEBiC09566, isolated from a marine sponge.</title>
        <authorList>
            <person name="Shao Z."/>
            <person name="Wang L."/>
            <person name="Li X."/>
        </authorList>
    </citation>
    <scope>NUCLEOTIDE SEQUENCE [LARGE SCALE GENOMIC DNA]</scope>
    <source>
        <strain evidence="13 14">MEBiC09566</strain>
    </source>
</reference>
<dbReference type="GO" id="GO:0009252">
    <property type="term" value="P:peptidoglycan biosynthetic process"/>
    <property type="evidence" value="ECO:0007669"/>
    <property type="project" value="UniProtKB-UniRule"/>
</dbReference>
<keyword evidence="9 10" id="KW-0133">Cell shape</keyword>
<dbReference type="Pfam" id="PF02875">
    <property type="entry name" value="Mur_ligase_C"/>
    <property type="match status" value="1"/>
</dbReference>
<keyword evidence="9 10" id="KW-0961">Cell wall biogenesis/degradation</keyword>
<dbReference type="SUPFAM" id="SSF53623">
    <property type="entry name" value="MurD-like peptide ligases, catalytic domain"/>
    <property type="match status" value="1"/>
</dbReference>
<comment type="subcellular location">
    <subcellularLocation>
        <location evidence="1 9 10">Cytoplasm</location>
    </subcellularLocation>
</comment>
<evidence type="ECO:0000256" key="10">
    <source>
        <dbReference type="RuleBase" id="RU003664"/>
    </source>
</evidence>
<dbReference type="SUPFAM" id="SSF53244">
    <property type="entry name" value="MurD-like peptide ligases, peptide-binding domain"/>
    <property type="match status" value="1"/>
</dbReference>
<evidence type="ECO:0000256" key="6">
    <source>
        <dbReference type="ARBA" id="ARBA00022741"/>
    </source>
</evidence>
<dbReference type="InterPro" id="IPR036291">
    <property type="entry name" value="NAD(P)-bd_dom_sf"/>
</dbReference>
<dbReference type="GO" id="GO:0005524">
    <property type="term" value="F:ATP binding"/>
    <property type="evidence" value="ECO:0007669"/>
    <property type="project" value="UniProtKB-UniRule"/>
</dbReference>
<keyword evidence="9 10" id="KW-0573">Peptidoglycan synthesis</keyword>
<sequence length="470" mass="50619">MIDLSTYISTTNEKAFAVLGLGRSGLTAACALTRSGAKVWAWDDNPTGREKAEEAGLELVDLNSCDWDAVQTLVMSPGIPLTHPAPHSVAEAAQKNNVEIICEVELLYRAVPKATFIGITGTNGKSTTTSLIAHILTSAGRDVAVGGNLGTPALELPRLDATGIYVLEMSSYQLDLLSQLSFDIALFMNVSPDHLDRHGDIQGYIKAKKHIFERQTKSDTAIIGMDDDYSREVFDTINQTGTVKTIPISGSTRLAEGVFVVEGHLVDDAFADEKDVTNLNSIERLPGNHNHQNAAAAFAACRRVGLTDDEIIAGMSSFPGLAHRQELVTAIHGVRYINDSKATNADAAARALSSYDNIFWIAGGRAKEGGIESLSPYYTRISKAYLIGESANDFANQIGSSLPYEICGTLDVAVEKATNDASQSPEENPVVLLSPACASWDQYRGFELRGNHFKECVAKLKLQPVKEIAS</sequence>
<evidence type="ECO:0000256" key="4">
    <source>
        <dbReference type="ARBA" id="ARBA00022598"/>
    </source>
</evidence>
<dbReference type="RefSeq" id="WP_047764462.1">
    <property type="nucleotide sequence ID" value="NZ_LAQL01000007.1"/>
</dbReference>
<keyword evidence="7 9" id="KW-0067">ATP-binding</keyword>
<dbReference type="SUPFAM" id="SSF51735">
    <property type="entry name" value="NAD(P)-binding Rossmann-fold domains"/>
    <property type="match status" value="1"/>
</dbReference>
<comment type="function">
    <text evidence="9 10">Cell wall formation. Catalyzes the addition of glutamate to the nucleotide precursor UDP-N-acetylmuramoyl-L-alanine (UMA).</text>
</comment>
<dbReference type="Gene3D" id="3.40.50.720">
    <property type="entry name" value="NAD(P)-binding Rossmann-like Domain"/>
    <property type="match status" value="1"/>
</dbReference>
<evidence type="ECO:0000256" key="7">
    <source>
        <dbReference type="ARBA" id="ARBA00022840"/>
    </source>
</evidence>
<evidence type="ECO:0000256" key="9">
    <source>
        <dbReference type="HAMAP-Rule" id="MF_00639"/>
    </source>
</evidence>
<evidence type="ECO:0000256" key="2">
    <source>
        <dbReference type="ARBA" id="ARBA00004752"/>
    </source>
</evidence>
<dbReference type="Gene3D" id="3.40.1190.10">
    <property type="entry name" value="Mur-like, catalytic domain"/>
    <property type="match status" value="1"/>
</dbReference>
<keyword evidence="6 9" id="KW-0547">Nucleotide-binding</keyword>
<evidence type="ECO:0000256" key="3">
    <source>
        <dbReference type="ARBA" id="ARBA00022490"/>
    </source>
</evidence>
<dbReference type="GO" id="GO:0051301">
    <property type="term" value="P:cell division"/>
    <property type="evidence" value="ECO:0007669"/>
    <property type="project" value="UniProtKB-KW"/>
</dbReference>
<comment type="similarity">
    <text evidence="9">Belongs to the MurCDEF family.</text>
</comment>
<dbReference type="GO" id="GO:0008764">
    <property type="term" value="F:UDP-N-acetylmuramoylalanine-D-glutamate ligase activity"/>
    <property type="evidence" value="ECO:0007669"/>
    <property type="project" value="UniProtKB-UniRule"/>
</dbReference>
<dbReference type="InterPro" id="IPR005762">
    <property type="entry name" value="MurD"/>
</dbReference>
<dbReference type="Pfam" id="PF08245">
    <property type="entry name" value="Mur_ligase_M"/>
    <property type="match status" value="1"/>
</dbReference>
<dbReference type="InterPro" id="IPR036615">
    <property type="entry name" value="Mur_ligase_C_dom_sf"/>
</dbReference>
<keyword evidence="14" id="KW-1185">Reference proteome</keyword>
<dbReference type="UniPathway" id="UPA00219"/>
<dbReference type="GO" id="GO:0004326">
    <property type="term" value="F:tetrahydrofolylpolyglutamate synthase activity"/>
    <property type="evidence" value="ECO:0007669"/>
    <property type="project" value="InterPro"/>
</dbReference>
<dbReference type="Gene3D" id="3.90.190.20">
    <property type="entry name" value="Mur ligase, C-terminal domain"/>
    <property type="match status" value="1"/>
</dbReference>
<comment type="catalytic activity">
    <reaction evidence="9 10">
        <text>UDP-N-acetyl-alpha-D-muramoyl-L-alanine + D-glutamate + ATP = UDP-N-acetyl-alpha-D-muramoyl-L-alanyl-D-glutamate + ADP + phosphate + H(+)</text>
        <dbReference type="Rhea" id="RHEA:16429"/>
        <dbReference type="ChEBI" id="CHEBI:15378"/>
        <dbReference type="ChEBI" id="CHEBI:29986"/>
        <dbReference type="ChEBI" id="CHEBI:30616"/>
        <dbReference type="ChEBI" id="CHEBI:43474"/>
        <dbReference type="ChEBI" id="CHEBI:83898"/>
        <dbReference type="ChEBI" id="CHEBI:83900"/>
        <dbReference type="ChEBI" id="CHEBI:456216"/>
        <dbReference type="EC" id="6.3.2.9"/>
    </reaction>
</comment>
<evidence type="ECO:0000259" key="12">
    <source>
        <dbReference type="Pfam" id="PF08245"/>
    </source>
</evidence>
<comment type="pathway">
    <text evidence="2 9 10">Cell wall biogenesis; peptidoglycan biosynthesis.</text>
</comment>
<comment type="caution">
    <text evidence="13">The sequence shown here is derived from an EMBL/GenBank/DDBJ whole genome shotgun (WGS) entry which is preliminary data.</text>
</comment>
<dbReference type="InterPro" id="IPR036565">
    <property type="entry name" value="Mur-like_cat_sf"/>
</dbReference>
<dbReference type="NCBIfam" id="TIGR01087">
    <property type="entry name" value="murD"/>
    <property type="match status" value="1"/>
</dbReference>
<protein>
    <recommendedName>
        <fullName evidence="9 10">UDP-N-acetylmuramoylalanine--D-glutamate ligase</fullName>
        <ecNumber evidence="9 10">6.3.2.9</ecNumber>
    </recommendedName>
    <alternativeName>
        <fullName evidence="9">D-glutamic acid-adding enzyme</fullName>
    </alternativeName>
    <alternativeName>
        <fullName evidence="9">UDP-N-acetylmuramoyl-L-alanyl-D-glutamate synthetase</fullName>
    </alternativeName>
</protein>
<keyword evidence="5 9" id="KW-0132">Cell division</keyword>
<dbReference type="EMBL" id="LAQL01000007">
    <property type="protein sequence ID" value="KLN60496.1"/>
    <property type="molecule type" value="Genomic_DNA"/>
</dbReference>
<keyword evidence="4 9" id="KW-0436">Ligase</keyword>
<evidence type="ECO:0000256" key="8">
    <source>
        <dbReference type="ARBA" id="ARBA00023306"/>
    </source>
</evidence>
<dbReference type="HAMAP" id="MF_00639">
    <property type="entry name" value="MurD"/>
    <property type="match status" value="1"/>
</dbReference>
<dbReference type="InterPro" id="IPR013221">
    <property type="entry name" value="Mur_ligase_cen"/>
</dbReference>
<name>A0A0H2ME77_9PROT</name>
<keyword evidence="3 9" id="KW-0963">Cytoplasm</keyword>
<dbReference type="InterPro" id="IPR004101">
    <property type="entry name" value="Mur_ligase_C"/>
</dbReference>
<organism evidence="13 14">
    <name type="scientific">Kiloniella spongiae</name>
    <dbReference type="NCBI Taxonomy" id="1489064"/>
    <lineage>
        <taxon>Bacteria</taxon>
        <taxon>Pseudomonadati</taxon>
        <taxon>Pseudomonadota</taxon>
        <taxon>Alphaproteobacteria</taxon>
        <taxon>Rhodospirillales</taxon>
        <taxon>Kiloniellaceae</taxon>
        <taxon>Kiloniella</taxon>
    </lineage>
</organism>
<evidence type="ECO:0000313" key="14">
    <source>
        <dbReference type="Proteomes" id="UP000035444"/>
    </source>
</evidence>
<dbReference type="PROSITE" id="PS01011">
    <property type="entry name" value="FOLYLPOLYGLU_SYNT_1"/>
    <property type="match status" value="1"/>
</dbReference>
<dbReference type="STRING" id="1489064.WH96_12330"/>
<feature type="domain" description="Mur ligase C-terminal" evidence="11">
    <location>
        <begin position="323"/>
        <end position="437"/>
    </location>
</feature>
<dbReference type="PATRIC" id="fig|1489064.4.peg.3788"/>
<evidence type="ECO:0000256" key="5">
    <source>
        <dbReference type="ARBA" id="ARBA00022618"/>
    </source>
</evidence>
<feature type="domain" description="Mur ligase central" evidence="12">
    <location>
        <begin position="119"/>
        <end position="301"/>
    </location>
</feature>
<dbReference type="GO" id="GO:0005737">
    <property type="term" value="C:cytoplasm"/>
    <property type="evidence" value="ECO:0007669"/>
    <property type="project" value="UniProtKB-SubCell"/>
</dbReference>
<dbReference type="EC" id="6.3.2.9" evidence="9 10"/>
<dbReference type="AlphaFoldDB" id="A0A0H2ME77"/>
<accession>A0A0H2ME77</accession>
<evidence type="ECO:0000313" key="13">
    <source>
        <dbReference type="EMBL" id="KLN60496.1"/>
    </source>
</evidence>
<proteinExistence type="inferred from homology"/>
<dbReference type="PANTHER" id="PTHR43692">
    <property type="entry name" value="UDP-N-ACETYLMURAMOYLALANINE--D-GLUTAMATE LIGASE"/>
    <property type="match status" value="1"/>
</dbReference>
<evidence type="ECO:0000259" key="11">
    <source>
        <dbReference type="Pfam" id="PF02875"/>
    </source>
</evidence>
<dbReference type="OrthoDB" id="9809796at2"/>
<dbReference type="InterPro" id="IPR018109">
    <property type="entry name" value="Folylpolyglutamate_synth_CS"/>
</dbReference>
<dbReference type="GO" id="GO:0008360">
    <property type="term" value="P:regulation of cell shape"/>
    <property type="evidence" value="ECO:0007669"/>
    <property type="project" value="UniProtKB-KW"/>
</dbReference>
<keyword evidence="8 9" id="KW-0131">Cell cycle</keyword>
<dbReference type="GO" id="GO:0071555">
    <property type="term" value="P:cell wall organization"/>
    <property type="evidence" value="ECO:0007669"/>
    <property type="project" value="UniProtKB-KW"/>
</dbReference>